<proteinExistence type="predicted"/>
<dbReference type="KEGG" id="hezz:EO776_14190"/>
<protein>
    <submittedName>
        <fullName evidence="1">Uncharacterized protein</fullName>
    </submittedName>
</protein>
<dbReference type="GeneID" id="301360990"/>
<sequence length="293" mass="32806">MSENIESAAAFQDVYVRIRTDLLVIGDSILTDRHHASNGNYEDDDPQNQIGGIIPAFPLSGWLRHGMEAVVQQYGGTACHPGESNANFKKRDVYDRDLDAGYHEKGACVDDPNADGGCVIFDLFGGFGGVPGKVMRRPIKFNPVRTAVDYTRGQAEGHYRRLTRHVASRNADDNRESLRSVELDAVANLDGCWQLSFRETKPEFLGLLCESLEYLDAHNTDFIHQLGGARNFGAGIVDTHLINPLYEDHELKRVFNRSRGTTKAMDEKDEQWASEYRPAFVDALETRIEEETA</sequence>
<reference evidence="2" key="1">
    <citation type="submission" date="2019-01" db="EMBL/GenBank/DDBJ databases">
        <title>Complete genome of Halorubrum ezzemoulense strain FB21.</title>
        <authorList>
            <person name="Feng Y."/>
            <person name="Louyakis A.S."/>
            <person name="Papke R.T."/>
            <person name="Gogarten J.P."/>
        </authorList>
    </citation>
    <scope>NUCLEOTIDE SEQUENCE [LARGE SCALE GENOMIC DNA]</scope>
    <source>
        <strain evidence="2">Fb21</strain>
    </source>
</reference>
<dbReference type="EMBL" id="CP034940">
    <property type="protein sequence ID" value="QAY21079.1"/>
    <property type="molecule type" value="Genomic_DNA"/>
</dbReference>
<dbReference type="Proteomes" id="UP000293073">
    <property type="component" value="Chromosome"/>
</dbReference>
<name>A0A481RII0_HALEZ</name>
<organism evidence="1 2">
    <name type="scientific">Halorubrum ezzemoulense</name>
    <name type="common">Halorubrum chaoviator</name>
    <dbReference type="NCBI Taxonomy" id="337243"/>
    <lineage>
        <taxon>Archaea</taxon>
        <taxon>Methanobacteriati</taxon>
        <taxon>Methanobacteriota</taxon>
        <taxon>Stenosarchaea group</taxon>
        <taxon>Halobacteria</taxon>
        <taxon>Halobacteriales</taxon>
        <taxon>Haloferacaceae</taxon>
        <taxon>Halorubrum</taxon>
    </lineage>
</organism>
<accession>A0A481RII0</accession>
<evidence type="ECO:0000313" key="2">
    <source>
        <dbReference type="Proteomes" id="UP000293073"/>
    </source>
</evidence>
<dbReference type="RefSeq" id="WP_129452490.1">
    <property type="nucleotide sequence ID" value="NZ_CP034940.1"/>
</dbReference>
<gene>
    <name evidence="1" type="ORF">EO776_14190</name>
</gene>
<dbReference type="AlphaFoldDB" id="A0A481RII0"/>
<evidence type="ECO:0000313" key="1">
    <source>
        <dbReference type="EMBL" id="QAY21079.1"/>
    </source>
</evidence>